<name>A0A9P5TKP5_GYMJU</name>
<comment type="caution">
    <text evidence="1">The sequence shown here is derived from an EMBL/GenBank/DDBJ whole genome shotgun (WGS) entry which is preliminary data.</text>
</comment>
<dbReference type="EMBL" id="JADNYJ010000066">
    <property type="protein sequence ID" value="KAF8893700.1"/>
    <property type="molecule type" value="Genomic_DNA"/>
</dbReference>
<sequence length="76" mass="8885">MRFQAYCYHFCCRLIAEFFLLDLSNPVNTVIAIAASSFIDHKLNSLHSLTICTYYLTFIFCIHQNCIQIKFLVTQI</sequence>
<evidence type="ECO:0000313" key="1">
    <source>
        <dbReference type="EMBL" id="KAF8893700.1"/>
    </source>
</evidence>
<dbReference type="Proteomes" id="UP000724874">
    <property type="component" value="Unassembled WGS sequence"/>
</dbReference>
<keyword evidence="2" id="KW-1185">Reference proteome</keyword>
<reference evidence="1" key="1">
    <citation type="submission" date="2020-11" db="EMBL/GenBank/DDBJ databases">
        <authorList>
            <consortium name="DOE Joint Genome Institute"/>
            <person name="Ahrendt S."/>
            <person name="Riley R."/>
            <person name="Andreopoulos W."/>
            <person name="LaButti K."/>
            <person name="Pangilinan J."/>
            <person name="Ruiz-duenas F.J."/>
            <person name="Barrasa J.M."/>
            <person name="Sanchez-Garcia M."/>
            <person name="Camarero S."/>
            <person name="Miyauchi S."/>
            <person name="Serrano A."/>
            <person name="Linde D."/>
            <person name="Babiker R."/>
            <person name="Drula E."/>
            <person name="Ayuso-Fernandez I."/>
            <person name="Pacheco R."/>
            <person name="Padilla G."/>
            <person name="Ferreira P."/>
            <person name="Barriuso J."/>
            <person name="Kellner H."/>
            <person name="Castanera R."/>
            <person name="Alfaro M."/>
            <person name="Ramirez L."/>
            <person name="Pisabarro A.G."/>
            <person name="Kuo A."/>
            <person name="Tritt A."/>
            <person name="Lipzen A."/>
            <person name="He G."/>
            <person name="Yan M."/>
            <person name="Ng V."/>
            <person name="Cullen D."/>
            <person name="Martin F."/>
            <person name="Rosso M.-N."/>
            <person name="Henrissat B."/>
            <person name="Hibbett D."/>
            <person name="Martinez A.T."/>
            <person name="Grigoriev I.V."/>
        </authorList>
    </citation>
    <scope>NUCLEOTIDE SEQUENCE</scope>
    <source>
        <strain evidence="1">AH 44721</strain>
    </source>
</reference>
<gene>
    <name evidence="1" type="ORF">CPB84DRAFT_1783172</name>
</gene>
<accession>A0A9P5TKP5</accession>
<evidence type="ECO:0000313" key="2">
    <source>
        <dbReference type="Proteomes" id="UP000724874"/>
    </source>
</evidence>
<dbReference type="AlphaFoldDB" id="A0A9P5TKP5"/>
<organism evidence="1 2">
    <name type="scientific">Gymnopilus junonius</name>
    <name type="common">Spectacular rustgill mushroom</name>
    <name type="synonym">Gymnopilus spectabilis subsp. junonius</name>
    <dbReference type="NCBI Taxonomy" id="109634"/>
    <lineage>
        <taxon>Eukaryota</taxon>
        <taxon>Fungi</taxon>
        <taxon>Dikarya</taxon>
        <taxon>Basidiomycota</taxon>
        <taxon>Agaricomycotina</taxon>
        <taxon>Agaricomycetes</taxon>
        <taxon>Agaricomycetidae</taxon>
        <taxon>Agaricales</taxon>
        <taxon>Agaricineae</taxon>
        <taxon>Hymenogastraceae</taxon>
        <taxon>Gymnopilus</taxon>
    </lineage>
</organism>
<protein>
    <submittedName>
        <fullName evidence="1">Uncharacterized protein</fullName>
    </submittedName>
</protein>
<proteinExistence type="predicted"/>